<feature type="compositionally biased region" description="Low complexity" evidence="1">
    <location>
        <begin position="28"/>
        <end position="45"/>
    </location>
</feature>
<feature type="region of interest" description="Disordered" evidence="1">
    <location>
        <begin position="635"/>
        <end position="1013"/>
    </location>
</feature>
<dbReference type="OrthoDB" id="4188028at2759"/>
<feature type="region of interest" description="Disordered" evidence="1">
    <location>
        <begin position="564"/>
        <end position="593"/>
    </location>
</feature>
<feature type="compositionally biased region" description="Pro residues" evidence="1">
    <location>
        <begin position="954"/>
        <end position="970"/>
    </location>
</feature>
<feature type="region of interest" description="Disordered" evidence="1">
    <location>
        <begin position="1"/>
        <end position="293"/>
    </location>
</feature>
<dbReference type="PANTHER" id="PTHR24216:SF65">
    <property type="entry name" value="PAXILLIN-LIKE PROTEIN 1"/>
    <property type="match status" value="1"/>
</dbReference>
<feature type="compositionally biased region" description="Pro residues" evidence="1">
    <location>
        <begin position="828"/>
        <end position="841"/>
    </location>
</feature>
<dbReference type="Proteomes" id="UP000799779">
    <property type="component" value="Unassembled WGS sequence"/>
</dbReference>
<feature type="compositionally biased region" description="Basic and acidic residues" evidence="1">
    <location>
        <begin position="695"/>
        <end position="713"/>
    </location>
</feature>
<accession>A0A6A5W5V2</accession>
<feature type="compositionally biased region" description="Polar residues" evidence="1">
    <location>
        <begin position="85"/>
        <end position="94"/>
    </location>
</feature>
<dbReference type="EMBL" id="ML977616">
    <property type="protein sequence ID" value="KAF1997202.1"/>
    <property type="molecule type" value="Genomic_DNA"/>
</dbReference>
<feature type="compositionally biased region" description="Low complexity" evidence="1">
    <location>
        <begin position="971"/>
        <end position="981"/>
    </location>
</feature>
<feature type="compositionally biased region" description="Low complexity" evidence="1">
    <location>
        <begin position="61"/>
        <end position="83"/>
    </location>
</feature>
<dbReference type="AlphaFoldDB" id="A0A6A5W5V2"/>
<feature type="compositionally biased region" description="Pro residues" evidence="1">
    <location>
        <begin position="873"/>
        <end position="891"/>
    </location>
</feature>
<feature type="compositionally biased region" description="Low complexity" evidence="1">
    <location>
        <begin position="842"/>
        <end position="852"/>
    </location>
</feature>
<feature type="compositionally biased region" description="Polar residues" evidence="1">
    <location>
        <begin position="798"/>
        <end position="809"/>
    </location>
</feature>
<gene>
    <name evidence="2" type="ORF">P154DRAFT_296052</name>
</gene>
<name>A0A6A5W5V2_9PLEO</name>
<sequence length="1013" mass="110475">MPPKRKRGSTRKNEPAPKPRSQPAGPNGPSASNRGRSARGATSSRLQPSTPLHMTTRRAASKAASNRSTSGASSVTSGSSRRSSLNDVAQNVPTISGDEDARPAKRSRASTEGGSPHNSAGSFSSKTAVTHTQTPEEHRATSPAVSDASPSSRRKRRASDDSAADSSNAAIAQLNGNAADENNHPVDKQPRRKKRKTTNTATNATEHVQGEALSAQDHVQPTEEPSHAPEPAHESESAQEPTEPPPELSDGPSPTPSAEPIPEIDIEHNALPVATDGAAAKATRRLPGRRRQPHANVDIEADLRRQLALKTGYRSLAKHMKVLLSELSSRTVQNLEDDGHYHEQFPEYQDVMRQLDERRDARIAFLDAQRKLHHEQHSRTSKAEKEIETNQFINRVEELKDNFVLQIYWQLKQLERQMKADAGCATDDEDHVVEPTYMDFPPMYGEDRMGAKYASRSRAYVETEKMMDEEEARMRLDQLRKAHVAADPEADDSISAVPGGFAKFTGPDRTEALASFNVGLLVDAADAVENPLPAHSPLVSVPTILNEDAVALGVLANAASIREEQQEAQSQKPAVIPERDVTPSQQIGLPRPASAFEQNSIASTAMSIESTTTTPIKPYKAQDFTEPMAQQPTPAITFQSPHFTSQTKDVDMSQEEVSTATSQPVLNGTTSAPETESTKKETPARSTNRIMDLLNDNHEDPIPRSRDSVRKETSSASTTAAKPDRPSSRTPPTNLPFWHSENFAKGSGQPANLPNDNPLERIRHMLKKTKEKGTLQHSEGATDRRNEPATRAPAPSHYASQPRQNSQEHGPSAWDRQPIKSEYNRSDPTPPTHQSPYPPPGTQQLPPFSQSLPPKPPGPPPVSWRFAHYNAPNPRPDYQPLPTSYAPPPIHPQSFPGPQQQQQQHQQHQQQQSYGGYVPPPGSFQAPPPPQGPSGAYPPIKIQQYGGQPIQPAYGPPPVAYSPPPPPPPQQQYQQQPTSPQSGGGGRRGGYRNGPPPGTQFRSYQGPASRRGG</sequence>
<proteinExistence type="predicted"/>
<evidence type="ECO:0000313" key="2">
    <source>
        <dbReference type="EMBL" id="KAF1997202.1"/>
    </source>
</evidence>
<feature type="compositionally biased region" description="Pro residues" evidence="1">
    <location>
        <begin position="242"/>
        <end position="259"/>
    </location>
</feature>
<protein>
    <submittedName>
        <fullName evidence="2">Uncharacterized protein</fullName>
    </submittedName>
</protein>
<feature type="compositionally biased region" description="Pro residues" evidence="1">
    <location>
        <begin position="853"/>
        <end position="862"/>
    </location>
</feature>
<feature type="compositionally biased region" description="Pro residues" evidence="1">
    <location>
        <begin position="918"/>
        <end position="932"/>
    </location>
</feature>
<feature type="compositionally biased region" description="Basic residues" evidence="1">
    <location>
        <begin position="1"/>
        <end position="10"/>
    </location>
</feature>
<organism evidence="2 3">
    <name type="scientific">Amniculicola lignicola CBS 123094</name>
    <dbReference type="NCBI Taxonomy" id="1392246"/>
    <lineage>
        <taxon>Eukaryota</taxon>
        <taxon>Fungi</taxon>
        <taxon>Dikarya</taxon>
        <taxon>Ascomycota</taxon>
        <taxon>Pezizomycotina</taxon>
        <taxon>Dothideomycetes</taxon>
        <taxon>Pleosporomycetidae</taxon>
        <taxon>Pleosporales</taxon>
        <taxon>Amniculicolaceae</taxon>
        <taxon>Amniculicola</taxon>
    </lineage>
</organism>
<feature type="compositionally biased region" description="Polar residues" evidence="1">
    <location>
        <begin position="655"/>
        <end position="675"/>
    </location>
</feature>
<keyword evidence="3" id="KW-1185">Reference proteome</keyword>
<feature type="compositionally biased region" description="Basic and acidic residues" evidence="1">
    <location>
        <begin position="220"/>
        <end position="236"/>
    </location>
</feature>
<evidence type="ECO:0000256" key="1">
    <source>
        <dbReference type="SAM" id="MobiDB-lite"/>
    </source>
</evidence>
<feature type="compositionally biased region" description="Basic residues" evidence="1">
    <location>
        <begin position="282"/>
        <end position="293"/>
    </location>
</feature>
<feature type="compositionally biased region" description="Gly residues" evidence="1">
    <location>
        <begin position="982"/>
        <end position="992"/>
    </location>
</feature>
<feature type="compositionally biased region" description="Polar residues" evidence="1">
    <location>
        <begin position="635"/>
        <end position="647"/>
    </location>
</feature>
<evidence type="ECO:0000313" key="3">
    <source>
        <dbReference type="Proteomes" id="UP000799779"/>
    </source>
</evidence>
<feature type="compositionally biased region" description="Polar residues" evidence="1">
    <location>
        <begin position="110"/>
        <end position="133"/>
    </location>
</feature>
<feature type="compositionally biased region" description="Low complexity" evidence="1">
    <location>
        <begin position="899"/>
        <end position="912"/>
    </location>
</feature>
<dbReference type="PANTHER" id="PTHR24216">
    <property type="entry name" value="PAXILLIN-RELATED"/>
    <property type="match status" value="1"/>
</dbReference>
<reference evidence="2" key="1">
    <citation type="journal article" date="2020" name="Stud. Mycol.">
        <title>101 Dothideomycetes genomes: a test case for predicting lifestyles and emergence of pathogens.</title>
        <authorList>
            <person name="Haridas S."/>
            <person name="Albert R."/>
            <person name="Binder M."/>
            <person name="Bloem J."/>
            <person name="Labutti K."/>
            <person name="Salamov A."/>
            <person name="Andreopoulos B."/>
            <person name="Baker S."/>
            <person name="Barry K."/>
            <person name="Bills G."/>
            <person name="Bluhm B."/>
            <person name="Cannon C."/>
            <person name="Castanera R."/>
            <person name="Culley D."/>
            <person name="Daum C."/>
            <person name="Ezra D."/>
            <person name="Gonzalez J."/>
            <person name="Henrissat B."/>
            <person name="Kuo A."/>
            <person name="Liang C."/>
            <person name="Lipzen A."/>
            <person name="Lutzoni F."/>
            <person name="Magnuson J."/>
            <person name="Mondo S."/>
            <person name="Nolan M."/>
            <person name="Ohm R."/>
            <person name="Pangilinan J."/>
            <person name="Park H.-J."/>
            <person name="Ramirez L."/>
            <person name="Alfaro M."/>
            <person name="Sun H."/>
            <person name="Tritt A."/>
            <person name="Yoshinaga Y."/>
            <person name="Zwiers L.-H."/>
            <person name="Turgeon B."/>
            <person name="Goodwin S."/>
            <person name="Spatafora J."/>
            <person name="Crous P."/>
            <person name="Grigoriev I."/>
        </authorList>
    </citation>
    <scope>NUCLEOTIDE SEQUENCE</scope>
    <source>
        <strain evidence="2">CBS 123094</strain>
    </source>
</reference>